<reference evidence="1" key="1">
    <citation type="submission" date="2014-09" db="EMBL/GenBank/DDBJ databases">
        <authorList>
            <person name="Magalhaes I.L.F."/>
            <person name="Oliveira U."/>
            <person name="Santos F.R."/>
            <person name="Vidigal T.H.D.A."/>
            <person name="Brescovit A.D."/>
            <person name="Santos A.J."/>
        </authorList>
    </citation>
    <scope>NUCLEOTIDE SEQUENCE</scope>
    <source>
        <tissue evidence="1">Shoot tissue taken approximately 20 cm above the soil surface</tissue>
    </source>
</reference>
<organism evidence="1">
    <name type="scientific">Arundo donax</name>
    <name type="common">Giant reed</name>
    <name type="synonym">Donax arundinaceus</name>
    <dbReference type="NCBI Taxonomy" id="35708"/>
    <lineage>
        <taxon>Eukaryota</taxon>
        <taxon>Viridiplantae</taxon>
        <taxon>Streptophyta</taxon>
        <taxon>Embryophyta</taxon>
        <taxon>Tracheophyta</taxon>
        <taxon>Spermatophyta</taxon>
        <taxon>Magnoliopsida</taxon>
        <taxon>Liliopsida</taxon>
        <taxon>Poales</taxon>
        <taxon>Poaceae</taxon>
        <taxon>PACMAD clade</taxon>
        <taxon>Arundinoideae</taxon>
        <taxon>Arundineae</taxon>
        <taxon>Arundo</taxon>
    </lineage>
</organism>
<reference evidence="1" key="2">
    <citation type="journal article" date="2015" name="Data Brief">
        <title>Shoot transcriptome of the giant reed, Arundo donax.</title>
        <authorList>
            <person name="Barrero R.A."/>
            <person name="Guerrero F.D."/>
            <person name="Moolhuijzen P."/>
            <person name="Goolsby J.A."/>
            <person name="Tidwell J."/>
            <person name="Bellgard S.E."/>
            <person name="Bellgard M.I."/>
        </authorList>
    </citation>
    <scope>NUCLEOTIDE SEQUENCE</scope>
    <source>
        <tissue evidence="1">Shoot tissue taken approximately 20 cm above the soil surface</tissue>
    </source>
</reference>
<dbReference type="AlphaFoldDB" id="A0A0A9D234"/>
<accession>A0A0A9D234</accession>
<proteinExistence type="predicted"/>
<sequence>MHHKLVLVAEEDVLKAIWPCSSYFSEDYMEIKEHEGFNEDGSFGSRCPQSIACGVP</sequence>
<name>A0A0A9D234_ARUDO</name>
<dbReference type="EMBL" id="GBRH01215266">
    <property type="protein sequence ID" value="JAD82629.1"/>
    <property type="molecule type" value="Transcribed_RNA"/>
</dbReference>
<protein>
    <submittedName>
        <fullName evidence="1">Uncharacterized protein</fullName>
    </submittedName>
</protein>
<evidence type="ECO:0000313" key="1">
    <source>
        <dbReference type="EMBL" id="JAD82629.1"/>
    </source>
</evidence>